<reference evidence="2 3" key="1">
    <citation type="submission" date="2019-02" db="EMBL/GenBank/DDBJ databases">
        <title>Paenibacillus sp. nov., isolated from surface-sterilized tissue of Thalictrum simplex L.</title>
        <authorList>
            <person name="Tuo L."/>
        </authorList>
    </citation>
    <scope>NUCLEOTIDE SEQUENCE [LARGE SCALE GENOMIC DNA]</scope>
    <source>
        <strain evidence="2 3">N2SHLJ1</strain>
    </source>
</reference>
<dbReference type="InterPro" id="IPR051218">
    <property type="entry name" value="Sec_MonoDiacylglyc_Lipase"/>
</dbReference>
<evidence type="ECO:0000313" key="2">
    <source>
        <dbReference type="EMBL" id="TBL69948.1"/>
    </source>
</evidence>
<dbReference type="EMBL" id="SIRE01000035">
    <property type="protein sequence ID" value="TBL69948.1"/>
    <property type="molecule type" value="Genomic_DNA"/>
</dbReference>
<dbReference type="AlphaFoldDB" id="A0A4Q9DEI0"/>
<gene>
    <name evidence="2" type="ORF">EYB31_34875</name>
</gene>
<dbReference type="GO" id="GO:0006629">
    <property type="term" value="P:lipid metabolic process"/>
    <property type="evidence" value="ECO:0007669"/>
    <property type="project" value="InterPro"/>
</dbReference>
<accession>A0A4Q9DEI0</accession>
<organism evidence="2 3">
    <name type="scientific">Paenibacillus thalictri</name>
    <dbReference type="NCBI Taxonomy" id="2527873"/>
    <lineage>
        <taxon>Bacteria</taxon>
        <taxon>Bacillati</taxon>
        <taxon>Bacillota</taxon>
        <taxon>Bacilli</taxon>
        <taxon>Bacillales</taxon>
        <taxon>Paenibacillaceae</taxon>
        <taxon>Paenibacillus</taxon>
    </lineage>
</organism>
<feature type="domain" description="Fungal lipase-type" evidence="1">
    <location>
        <begin position="67"/>
        <end position="196"/>
    </location>
</feature>
<proteinExistence type="predicted"/>
<sequence>MSKNVFDIQTAILLSALCSQSYQQFESADGTFVLPRRYQLVTEFEAASFTGRKEPFGFIAESADRIVLVFRGTNTKSDWISDAIARQSAFPYAKNSGSVHQGFLGIYESARPTVMSALQSLPRHKPLYITGHSLGGALAHLCAVDTAVNSGFSDPIVYTYASPRVGNAEFSGAFNQIFDRHRIHNPFDLVPQLPPILYKSPKTGQTYTYLHTKKSHELPFQKGSVAANHEIANYFTELALQDPTYARLLCTSNPGLCP</sequence>
<dbReference type="InterPro" id="IPR029058">
    <property type="entry name" value="AB_hydrolase_fold"/>
</dbReference>
<protein>
    <submittedName>
        <fullName evidence="2">Lipase family protein</fullName>
    </submittedName>
</protein>
<name>A0A4Q9DEI0_9BACL</name>
<evidence type="ECO:0000313" key="3">
    <source>
        <dbReference type="Proteomes" id="UP000293142"/>
    </source>
</evidence>
<dbReference type="PANTHER" id="PTHR45856:SF24">
    <property type="entry name" value="FUNGAL LIPASE-LIKE DOMAIN-CONTAINING PROTEIN"/>
    <property type="match status" value="1"/>
</dbReference>
<dbReference type="InterPro" id="IPR002921">
    <property type="entry name" value="Fungal_lipase-type"/>
</dbReference>
<dbReference type="SUPFAM" id="SSF53474">
    <property type="entry name" value="alpha/beta-Hydrolases"/>
    <property type="match status" value="1"/>
</dbReference>
<dbReference type="Pfam" id="PF01764">
    <property type="entry name" value="Lipase_3"/>
    <property type="match status" value="1"/>
</dbReference>
<dbReference type="CDD" id="cd00519">
    <property type="entry name" value="Lipase_3"/>
    <property type="match status" value="1"/>
</dbReference>
<evidence type="ECO:0000259" key="1">
    <source>
        <dbReference type="Pfam" id="PF01764"/>
    </source>
</evidence>
<dbReference type="OrthoDB" id="5522031at2"/>
<dbReference type="Gene3D" id="3.40.50.1820">
    <property type="entry name" value="alpha/beta hydrolase"/>
    <property type="match status" value="1"/>
</dbReference>
<dbReference type="Proteomes" id="UP000293142">
    <property type="component" value="Unassembled WGS sequence"/>
</dbReference>
<keyword evidence="3" id="KW-1185">Reference proteome</keyword>
<dbReference type="PANTHER" id="PTHR45856">
    <property type="entry name" value="ALPHA/BETA-HYDROLASES SUPERFAMILY PROTEIN"/>
    <property type="match status" value="1"/>
</dbReference>
<comment type="caution">
    <text evidence="2">The sequence shown here is derived from an EMBL/GenBank/DDBJ whole genome shotgun (WGS) entry which is preliminary data.</text>
</comment>
<dbReference type="RefSeq" id="WP_131018210.1">
    <property type="nucleotide sequence ID" value="NZ_SIRE01000035.1"/>
</dbReference>